<comment type="caution">
    <text evidence="2">The sequence shown here is derived from an EMBL/GenBank/DDBJ whole genome shotgun (WGS) entry which is preliminary data.</text>
</comment>
<feature type="chain" id="PRO_5005714029" description="Cytochrome b562" evidence="1">
    <location>
        <begin position="24"/>
        <end position="128"/>
    </location>
</feature>
<evidence type="ECO:0000313" key="2">
    <source>
        <dbReference type="EMBL" id="ESS73394.1"/>
    </source>
</evidence>
<keyword evidence="3" id="KW-1185">Reference proteome</keyword>
<dbReference type="eggNOG" id="ENOG5031M33">
    <property type="taxonomic scope" value="Bacteria"/>
</dbReference>
<feature type="signal peptide" evidence="1">
    <location>
        <begin position="1"/>
        <end position="23"/>
    </location>
</feature>
<dbReference type="AlphaFoldDB" id="V5BZY1"/>
<sequence length="128" mass="13743">MMKAIKTLLVTAVFSLICSNAIAIGMQGTSDVKKSLALTIEHLEKAVAAFDKGEDPKIVVERLMEAKQVQKSFSTANGKLSMIKSRATQKLGQARSSFNEGDTAGGGAAMKEALAGFKEFKEKYDAMH</sequence>
<organism evidence="2 3">
    <name type="scientific">Methyloglobulus morosus KoM1</name>
    <dbReference type="NCBI Taxonomy" id="1116472"/>
    <lineage>
        <taxon>Bacteria</taxon>
        <taxon>Pseudomonadati</taxon>
        <taxon>Pseudomonadota</taxon>
        <taxon>Gammaproteobacteria</taxon>
        <taxon>Methylococcales</taxon>
        <taxon>Methylococcaceae</taxon>
        <taxon>Methyloglobulus</taxon>
    </lineage>
</organism>
<evidence type="ECO:0008006" key="4">
    <source>
        <dbReference type="Google" id="ProtNLM"/>
    </source>
</evidence>
<keyword evidence="1" id="KW-0732">Signal</keyword>
<proteinExistence type="predicted"/>
<dbReference type="EMBL" id="AYLO01000024">
    <property type="protein sequence ID" value="ESS73394.1"/>
    <property type="molecule type" value="Genomic_DNA"/>
</dbReference>
<name>V5BZY1_9GAMM</name>
<evidence type="ECO:0000256" key="1">
    <source>
        <dbReference type="SAM" id="SignalP"/>
    </source>
</evidence>
<evidence type="ECO:0000313" key="3">
    <source>
        <dbReference type="Proteomes" id="UP000017842"/>
    </source>
</evidence>
<dbReference type="RefSeq" id="WP_023493635.1">
    <property type="nucleotide sequence ID" value="NZ_AYLO01000024.1"/>
</dbReference>
<dbReference type="Proteomes" id="UP000017842">
    <property type="component" value="Unassembled WGS sequence"/>
</dbReference>
<dbReference type="Gene3D" id="1.20.120.660">
    <property type="entry name" value="IL-4 antagonist (De novo design) like domain"/>
    <property type="match status" value="1"/>
</dbReference>
<gene>
    <name evidence="2" type="ORF">MGMO_24c00050</name>
</gene>
<dbReference type="OrthoDB" id="5572825at2"/>
<protein>
    <recommendedName>
        <fullName evidence="4">Cytochrome b562</fullName>
    </recommendedName>
</protein>
<accession>V5BZY1</accession>
<reference evidence="2 3" key="1">
    <citation type="journal article" date="2013" name="Genome Announc.">
        <title>Draft Genome Sequence of the Methanotrophic Gammaproteobacterium Methyloglobulus morosus DSM 22980 Strain KoM1.</title>
        <authorList>
            <person name="Poehlein A."/>
            <person name="Deutzmann J.S."/>
            <person name="Daniel R."/>
            <person name="Simeonova D.D."/>
        </authorList>
    </citation>
    <scope>NUCLEOTIDE SEQUENCE [LARGE SCALE GENOMIC DNA]</scope>
    <source>
        <strain evidence="2 3">KoM1</strain>
    </source>
</reference>